<protein>
    <submittedName>
        <fullName evidence="3">DUF3857 domain-containing protein</fullName>
    </submittedName>
</protein>
<feature type="chain" id="PRO_5037901391" evidence="1">
    <location>
        <begin position="27"/>
        <end position="635"/>
    </location>
</feature>
<dbReference type="InterPro" id="IPR024618">
    <property type="entry name" value="DUF3857"/>
</dbReference>
<name>A0A948RWT8_UNCEI</name>
<gene>
    <name evidence="3" type="ORF">KJ970_16365</name>
</gene>
<reference evidence="3" key="1">
    <citation type="submission" date="2021-05" db="EMBL/GenBank/DDBJ databases">
        <title>Energy efficiency and biological interactions define the core microbiome of deep oligotrophic groundwater.</title>
        <authorList>
            <person name="Mehrshad M."/>
            <person name="Lopez-Fernandez M."/>
            <person name="Bell E."/>
            <person name="Bernier-Latmani R."/>
            <person name="Bertilsson S."/>
            <person name="Dopson M."/>
        </authorList>
    </citation>
    <scope>NUCLEOTIDE SEQUENCE</scope>
    <source>
        <strain evidence="3">Modern_marine.mb.64</strain>
    </source>
</reference>
<sequence>MNKRYIIGWLLIASLILFANLSSVRAATGTSGPLNESEMVQRVLAAPPLILSDENDGFVLFDGRYYKFDDGRLEFRHQRLIQIRSEHALEILGDPRIAYDSSRQELTLHKARTYFPDGSFQDSPENAANEVTPDALDLSVDYLTQREMVVTHVGLEPGTTILLDWTLRDIRPSEIPFNETIFPQDTYPVLEMEIFVEGALHGESVNPSGTLFSIPEPRRENNSLLWRIENIPPGPGDSSYRIGDQSSAINLSAQKDWDLLAASLGAALGENLSDIVSIDPLMTYLEKAAPFIGDLEKMEAWAGVCRDHTALIRYTPLRSTRSPRSLERILQTSTATPLERSLLFAAFCRSNNYEFQVLLPSRWMTLSHNVPSLEPFADPILQVVGRNGDLFMVNPSTGIVQSLRIAAASWPQLAIYPGIPHWIDPANGIDIIQIDIFWDLESGAGKADGCLSGPRTLLMEHKNPEGAIEAWAEGWADSTSIDKIRILESSPDRMLFQVNVTAPIPEKDERGRIPVSLPLPPLDLKDLRPQGMNPVYSVCRSRLFPLNQTQINLTWIVKFPKSCKLLNPVNAEAYSWHETSYTLTPSTDDQYLRVEYELKWNDRAIEPDQYPAYRNLLAAALDLRKLTLYLEETGE</sequence>
<dbReference type="Proteomes" id="UP000777784">
    <property type="component" value="Unassembled WGS sequence"/>
</dbReference>
<proteinExistence type="predicted"/>
<evidence type="ECO:0000256" key="1">
    <source>
        <dbReference type="SAM" id="SignalP"/>
    </source>
</evidence>
<evidence type="ECO:0000313" key="4">
    <source>
        <dbReference type="Proteomes" id="UP000777784"/>
    </source>
</evidence>
<dbReference type="AlphaFoldDB" id="A0A948RWT8"/>
<organism evidence="3 4">
    <name type="scientific">Eiseniibacteriota bacterium</name>
    <dbReference type="NCBI Taxonomy" id="2212470"/>
    <lineage>
        <taxon>Bacteria</taxon>
        <taxon>Candidatus Eiseniibacteriota</taxon>
    </lineage>
</organism>
<dbReference type="Gene3D" id="2.60.40.3140">
    <property type="match status" value="1"/>
</dbReference>
<evidence type="ECO:0000313" key="3">
    <source>
        <dbReference type="EMBL" id="MBU2692495.1"/>
    </source>
</evidence>
<dbReference type="Pfam" id="PF12969">
    <property type="entry name" value="DUF3857"/>
    <property type="match status" value="1"/>
</dbReference>
<feature type="signal peptide" evidence="1">
    <location>
        <begin position="1"/>
        <end position="26"/>
    </location>
</feature>
<keyword evidence="1" id="KW-0732">Signal</keyword>
<accession>A0A948RWT8</accession>
<feature type="domain" description="DUF3857" evidence="2">
    <location>
        <begin position="70"/>
        <end position="193"/>
    </location>
</feature>
<evidence type="ECO:0000259" key="2">
    <source>
        <dbReference type="Pfam" id="PF12969"/>
    </source>
</evidence>
<dbReference type="EMBL" id="JAHJDP010000093">
    <property type="protein sequence ID" value="MBU2692495.1"/>
    <property type="molecule type" value="Genomic_DNA"/>
</dbReference>
<comment type="caution">
    <text evidence="3">The sequence shown here is derived from an EMBL/GenBank/DDBJ whole genome shotgun (WGS) entry which is preliminary data.</text>
</comment>